<evidence type="ECO:0000256" key="3">
    <source>
        <dbReference type="ARBA" id="ARBA00007317"/>
    </source>
</evidence>
<dbReference type="Gene3D" id="4.10.320.10">
    <property type="entry name" value="E3-binding domain"/>
    <property type="match status" value="1"/>
</dbReference>
<dbReference type="InterPro" id="IPR036625">
    <property type="entry name" value="E3-bd_dom_sf"/>
</dbReference>
<sequence length="406" mass="43485">MALEMKVPSPGESITEVEIAQWLVETGDYVEKDQAIAEVDSDKATLELPAEASGVITLKAEEGDAVAVGQVVCLIDTEAAKPEGGAAESAPAEEAPKVEEKKETAPAAPAKTETYATGTASPAAKKVLAEKGIDASQVKGTGRDGRITKADALDAKPAMGTPGLGSRGESRKKLSMLRRKVAERLVSVKNETAMLTTFNEVDMQPIFNLRSQYKETFKSKHGVSLGFMSFFTLACVRALQLFPAVNSMIDGKEMISYDFQDISIAVSGPKGLMVPVIRNAENLSFRGVESEVKRLAIRARDGQITVDEMTGGTFTITNGGVFGSMLSTPIINPPQSAILGMHNIVERPIVRDGQIVVAPIMYVALSYDHRIIDGKESVGFLVAVKEALENPEELLMDNNVTKALEL</sequence>
<evidence type="ECO:0000256" key="10">
    <source>
        <dbReference type="ARBA" id="ARBA00052761"/>
    </source>
</evidence>
<comment type="function">
    <text evidence="1 11">E2 component of the 2-oxoglutarate dehydrogenase (OGDH) complex which catalyzes the second step in the conversion of 2-oxoglutarate to succinyl-CoA and CO(2).</text>
</comment>
<comment type="pathway">
    <text evidence="2 11">Amino-acid degradation; L-lysine degradation via saccharopine pathway; glutaryl-CoA from L-lysine: step 6/6.</text>
</comment>
<dbReference type="UniPathway" id="UPA00868">
    <property type="reaction ID" value="UER00840"/>
</dbReference>
<comment type="similarity">
    <text evidence="3 11">Belongs to the 2-oxoacid dehydrogenase family.</text>
</comment>
<dbReference type="InterPro" id="IPR050537">
    <property type="entry name" value="2-oxoacid_dehydrogenase"/>
</dbReference>
<comment type="catalytic activity">
    <reaction evidence="10 11">
        <text>N(6)-[(R)-dihydrolipoyl]-L-lysyl-[protein] + succinyl-CoA = N(6)-[(R)-S(8)-succinyldihydrolipoyl]-L-lysyl-[protein] + CoA</text>
        <dbReference type="Rhea" id="RHEA:15213"/>
        <dbReference type="Rhea" id="RHEA-COMP:10475"/>
        <dbReference type="Rhea" id="RHEA-COMP:20092"/>
        <dbReference type="ChEBI" id="CHEBI:57287"/>
        <dbReference type="ChEBI" id="CHEBI:57292"/>
        <dbReference type="ChEBI" id="CHEBI:83100"/>
        <dbReference type="ChEBI" id="CHEBI:83120"/>
        <dbReference type="EC" id="2.3.1.61"/>
    </reaction>
</comment>
<gene>
    <name evidence="15" type="ORF">ATO12_07525</name>
</gene>
<feature type="compositionally biased region" description="Low complexity" evidence="12">
    <location>
        <begin position="82"/>
        <end position="93"/>
    </location>
</feature>
<dbReference type="InterPro" id="IPR001078">
    <property type="entry name" value="2-oxoacid_DH_actylTfrase"/>
</dbReference>
<dbReference type="EMBL" id="AQRA01000016">
    <property type="protein sequence ID" value="EZH71439.1"/>
    <property type="molecule type" value="Genomic_DNA"/>
</dbReference>
<keyword evidence="6 11" id="KW-0816">Tricarboxylic acid cycle</keyword>
<comment type="cofactor">
    <cofactor evidence="11">
        <name>(R)-lipoate</name>
        <dbReference type="ChEBI" id="CHEBI:83088"/>
    </cofactor>
    <text evidence="11">Binds 1 lipoyl cofactor covalently.</text>
</comment>
<evidence type="ECO:0000259" key="14">
    <source>
        <dbReference type="PROSITE" id="PS51826"/>
    </source>
</evidence>
<dbReference type="InterPro" id="IPR006255">
    <property type="entry name" value="SucB"/>
</dbReference>
<organism evidence="15 16">
    <name type="scientific">Aquimarina atlantica</name>
    <dbReference type="NCBI Taxonomy" id="1317122"/>
    <lineage>
        <taxon>Bacteria</taxon>
        <taxon>Pseudomonadati</taxon>
        <taxon>Bacteroidota</taxon>
        <taxon>Flavobacteriia</taxon>
        <taxon>Flavobacteriales</taxon>
        <taxon>Flavobacteriaceae</taxon>
        <taxon>Aquimarina</taxon>
    </lineage>
</organism>
<dbReference type="Proteomes" id="UP000023541">
    <property type="component" value="Unassembled WGS sequence"/>
</dbReference>
<dbReference type="PROSITE" id="PS50968">
    <property type="entry name" value="BIOTINYL_LIPOYL"/>
    <property type="match status" value="1"/>
</dbReference>
<proteinExistence type="inferred from homology"/>
<dbReference type="InterPro" id="IPR023213">
    <property type="entry name" value="CAT-like_dom_sf"/>
</dbReference>
<evidence type="ECO:0000256" key="5">
    <source>
        <dbReference type="ARBA" id="ARBA00019511"/>
    </source>
</evidence>
<dbReference type="InterPro" id="IPR004167">
    <property type="entry name" value="PSBD"/>
</dbReference>
<dbReference type="PROSITE" id="PS51826">
    <property type="entry name" value="PSBD"/>
    <property type="match status" value="1"/>
</dbReference>
<dbReference type="Pfam" id="PF00364">
    <property type="entry name" value="Biotin_lipoyl"/>
    <property type="match status" value="1"/>
</dbReference>
<evidence type="ECO:0000313" key="15">
    <source>
        <dbReference type="EMBL" id="EZH71439.1"/>
    </source>
</evidence>
<dbReference type="InterPro" id="IPR000089">
    <property type="entry name" value="Biotin_lipoyl"/>
</dbReference>
<evidence type="ECO:0000256" key="9">
    <source>
        <dbReference type="ARBA" id="ARBA00023315"/>
    </source>
</evidence>
<accession>A0A023BNA0</accession>
<dbReference type="EC" id="2.3.1.61" evidence="4 11"/>
<dbReference type="OrthoDB" id="9805770at2"/>
<comment type="caution">
    <text evidence="15">The sequence shown here is derived from an EMBL/GenBank/DDBJ whole genome shotgun (WGS) entry which is preliminary data.</text>
</comment>
<dbReference type="PANTHER" id="PTHR43416">
    <property type="entry name" value="DIHYDROLIPOYLLYSINE-RESIDUE SUCCINYLTRANSFERASE COMPONENT OF 2-OXOGLUTARATE DEHYDROGENASE COMPLEX, MITOCHONDRIAL-RELATED"/>
    <property type="match status" value="1"/>
</dbReference>
<dbReference type="SUPFAM" id="SSF47005">
    <property type="entry name" value="Peripheral subunit-binding domain of 2-oxo acid dehydrogenase complex"/>
    <property type="match status" value="1"/>
</dbReference>
<dbReference type="STRING" id="1317122.ATO12_07525"/>
<dbReference type="InterPro" id="IPR011053">
    <property type="entry name" value="Single_hybrid_motif"/>
</dbReference>
<dbReference type="NCBIfam" id="NF004309">
    <property type="entry name" value="PRK05704.1"/>
    <property type="match status" value="1"/>
</dbReference>
<protein>
    <recommendedName>
        <fullName evidence="5 11">Dihydrolipoyllysine-residue succinyltransferase component of 2-oxoglutarate dehydrogenase complex</fullName>
        <ecNumber evidence="4 11">2.3.1.61</ecNumber>
    </recommendedName>
    <alternativeName>
        <fullName evidence="11">2-oxoglutarate dehydrogenase complex component E2</fullName>
    </alternativeName>
</protein>
<keyword evidence="9 11" id="KW-0012">Acyltransferase</keyword>
<dbReference type="eggNOG" id="COG0508">
    <property type="taxonomic scope" value="Bacteria"/>
</dbReference>
<dbReference type="GO" id="GO:0045252">
    <property type="term" value="C:oxoglutarate dehydrogenase complex"/>
    <property type="evidence" value="ECO:0007669"/>
    <property type="project" value="UniProtKB-UniRule"/>
</dbReference>
<dbReference type="Pfam" id="PF02817">
    <property type="entry name" value="E3_binding"/>
    <property type="match status" value="1"/>
</dbReference>
<keyword evidence="8 11" id="KW-0450">Lipoyl</keyword>
<evidence type="ECO:0000259" key="13">
    <source>
        <dbReference type="PROSITE" id="PS50968"/>
    </source>
</evidence>
<evidence type="ECO:0000256" key="6">
    <source>
        <dbReference type="ARBA" id="ARBA00022532"/>
    </source>
</evidence>
<keyword evidence="16" id="KW-1185">Reference proteome</keyword>
<dbReference type="Gene3D" id="3.30.559.10">
    <property type="entry name" value="Chloramphenicol acetyltransferase-like domain"/>
    <property type="match status" value="1"/>
</dbReference>
<dbReference type="GO" id="GO:0005829">
    <property type="term" value="C:cytosol"/>
    <property type="evidence" value="ECO:0007669"/>
    <property type="project" value="TreeGrafter"/>
</dbReference>
<dbReference type="GO" id="GO:0004149">
    <property type="term" value="F:dihydrolipoyllysine-residue succinyltransferase activity"/>
    <property type="evidence" value="ECO:0007669"/>
    <property type="project" value="UniProtKB-UniRule"/>
</dbReference>
<dbReference type="SUPFAM" id="SSF51230">
    <property type="entry name" value="Single hybrid motif"/>
    <property type="match status" value="1"/>
</dbReference>
<dbReference type="GO" id="GO:0033512">
    <property type="term" value="P:L-lysine catabolic process to acetyl-CoA via saccharopine"/>
    <property type="evidence" value="ECO:0007669"/>
    <property type="project" value="UniProtKB-UniRule"/>
</dbReference>
<evidence type="ECO:0000256" key="7">
    <source>
        <dbReference type="ARBA" id="ARBA00022679"/>
    </source>
</evidence>
<dbReference type="PANTHER" id="PTHR43416:SF5">
    <property type="entry name" value="DIHYDROLIPOYLLYSINE-RESIDUE SUCCINYLTRANSFERASE COMPONENT OF 2-OXOGLUTARATE DEHYDROGENASE COMPLEX, MITOCHONDRIAL"/>
    <property type="match status" value="1"/>
</dbReference>
<dbReference type="RefSeq" id="WP_034247352.1">
    <property type="nucleotide sequence ID" value="NZ_AQRA01000016.1"/>
</dbReference>
<evidence type="ECO:0000256" key="12">
    <source>
        <dbReference type="SAM" id="MobiDB-lite"/>
    </source>
</evidence>
<evidence type="ECO:0000313" key="16">
    <source>
        <dbReference type="Proteomes" id="UP000023541"/>
    </source>
</evidence>
<evidence type="ECO:0000256" key="1">
    <source>
        <dbReference type="ARBA" id="ARBA00004052"/>
    </source>
</evidence>
<dbReference type="Pfam" id="PF00198">
    <property type="entry name" value="2-oxoacid_dh"/>
    <property type="match status" value="1"/>
</dbReference>
<evidence type="ECO:0000256" key="2">
    <source>
        <dbReference type="ARBA" id="ARBA00005145"/>
    </source>
</evidence>
<dbReference type="CDD" id="cd06849">
    <property type="entry name" value="lipoyl_domain"/>
    <property type="match status" value="1"/>
</dbReference>
<feature type="compositionally biased region" description="Basic and acidic residues" evidence="12">
    <location>
        <begin position="94"/>
        <end position="104"/>
    </location>
</feature>
<dbReference type="Gene3D" id="2.40.50.100">
    <property type="match status" value="1"/>
</dbReference>
<feature type="domain" description="Peripheral subunit-binding (PSBD)" evidence="14">
    <location>
        <begin position="119"/>
        <end position="156"/>
    </location>
</feature>
<dbReference type="SUPFAM" id="SSF52777">
    <property type="entry name" value="CoA-dependent acyltransferases"/>
    <property type="match status" value="1"/>
</dbReference>
<dbReference type="AlphaFoldDB" id="A0A023BNA0"/>
<evidence type="ECO:0000256" key="4">
    <source>
        <dbReference type="ARBA" id="ARBA00012945"/>
    </source>
</evidence>
<feature type="domain" description="Lipoyl-binding" evidence="13">
    <location>
        <begin position="2"/>
        <end position="76"/>
    </location>
</feature>
<evidence type="ECO:0000256" key="11">
    <source>
        <dbReference type="RuleBase" id="RU361138"/>
    </source>
</evidence>
<feature type="compositionally biased region" description="Low complexity" evidence="12">
    <location>
        <begin position="105"/>
        <end position="117"/>
    </location>
</feature>
<feature type="region of interest" description="Disordered" evidence="12">
    <location>
        <begin position="82"/>
        <end position="118"/>
    </location>
</feature>
<keyword evidence="7 11" id="KW-0808">Transferase</keyword>
<reference evidence="15 16" key="1">
    <citation type="submission" date="2014-04" db="EMBL/GenBank/DDBJ databases">
        <title>Aquimarina sp. 22II-S11-z7 Genome Sequencing.</title>
        <authorList>
            <person name="Lai Q."/>
        </authorList>
    </citation>
    <scope>NUCLEOTIDE SEQUENCE [LARGE SCALE GENOMIC DNA]</scope>
    <source>
        <strain evidence="15 16">22II-S11-z7</strain>
    </source>
</reference>
<name>A0A023BNA0_9FLAO</name>
<dbReference type="NCBIfam" id="TIGR01347">
    <property type="entry name" value="sucB"/>
    <property type="match status" value="1"/>
</dbReference>
<dbReference type="GO" id="GO:0006099">
    <property type="term" value="P:tricarboxylic acid cycle"/>
    <property type="evidence" value="ECO:0007669"/>
    <property type="project" value="UniProtKB-UniRule"/>
</dbReference>
<evidence type="ECO:0000256" key="8">
    <source>
        <dbReference type="ARBA" id="ARBA00022823"/>
    </source>
</evidence>